<reference evidence="1" key="1">
    <citation type="submission" date="2021-06" db="EMBL/GenBank/DDBJ databases">
        <authorList>
            <person name="Kallberg Y."/>
            <person name="Tangrot J."/>
            <person name="Rosling A."/>
        </authorList>
    </citation>
    <scope>NUCLEOTIDE SEQUENCE</scope>
    <source>
        <strain evidence="1">MT106</strain>
    </source>
</reference>
<comment type="caution">
    <text evidence="1">The sequence shown here is derived from an EMBL/GenBank/DDBJ whole genome shotgun (WGS) entry which is preliminary data.</text>
</comment>
<dbReference type="AlphaFoldDB" id="A0A9N9DB57"/>
<feature type="non-terminal residue" evidence="1">
    <location>
        <position position="1"/>
    </location>
</feature>
<accession>A0A9N9DB57</accession>
<gene>
    <name evidence="1" type="ORF">AGERDE_LOCUS10441</name>
</gene>
<sequence>MDQLAFAHQYSREYPNADVDQVRLAYEKYLKEQQERQETLWVNRGATKENNSNA</sequence>
<keyword evidence="2" id="KW-1185">Reference proteome</keyword>
<dbReference type="EMBL" id="CAJVPL010003256">
    <property type="protein sequence ID" value="CAG8629164.1"/>
    <property type="molecule type" value="Genomic_DNA"/>
</dbReference>
<protein>
    <submittedName>
        <fullName evidence="1">9941_t:CDS:1</fullName>
    </submittedName>
</protein>
<organism evidence="1 2">
    <name type="scientific">Ambispora gerdemannii</name>
    <dbReference type="NCBI Taxonomy" id="144530"/>
    <lineage>
        <taxon>Eukaryota</taxon>
        <taxon>Fungi</taxon>
        <taxon>Fungi incertae sedis</taxon>
        <taxon>Mucoromycota</taxon>
        <taxon>Glomeromycotina</taxon>
        <taxon>Glomeromycetes</taxon>
        <taxon>Archaeosporales</taxon>
        <taxon>Ambisporaceae</taxon>
        <taxon>Ambispora</taxon>
    </lineage>
</organism>
<name>A0A9N9DB57_9GLOM</name>
<evidence type="ECO:0000313" key="2">
    <source>
        <dbReference type="Proteomes" id="UP000789831"/>
    </source>
</evidence>
<dbReference type="Proteomes" id="UP000789831">
    <property type="component" value="Unassembled WGS sequence"/>
</dbReference>
<proteinExistence type="predicted"/>
<evidence type="ECO:0000313" key="1">
    <source>
        <dbReference type="EMBL" id="CAG8629164.1"/>
    </source>
</evidence>